<evidence type="ECO:0000313" key="1">
    <source>
        <dbReference type="EMBL" id="TFF04363.1"/>
    </source>
</evidence>
<keyword evidence="2" id="KW-1185">Reference proteome</keyword>
<protein>
    <submittedName>
        <fullName evidence="1">Uncharacterized protein</fullName>
    </submittedName>
</protein>
<dbReference type="RefSeq" id="WP_061268898.1">
    <property type="nucleotide sequence ID" value="NZ_SOZH01000012.1"/>
</dbReference>
<evidence type="ECO:0000313" key="2">
    <source>
        <dbReference type="Proteomes" id="UP000298003"/>
    </source>
</evidence>
<dbReference type="EMBL" id="SOZH01000012">
    <property type="protein sequence ID" value="TFF04363.1"/>
    <property type="molecule type" value="Genomic_DNA"/>
</dbReference>
<comment type="caution">
    <text evidence="1">The sequence shown here is derived from an EMBL/GenBank/DDBJ whole genome shotgun (WGS) entry which is preliminary data.</text>
</comment>
<sequence length="74" mass="8147">MTSDEPSPLERELQAHLELARWDQADHHAVALAIHRVTCPDDPCHHEIDDVDALDQERAAAALAALRGRLHGAP</sequence>
<name>A0A4Y8QXD0_9MICO</name>
<gene>
    <name evidence="1" type="ORF">E1O70_18125</name>
</gene>
<dbReference type="GeneID" id="95686403"/>
<dbReference type="Proteomes" id="UP000298003">
    <property type="component" value="Unassembled WGS sequence"/>
</dbReference>
<dbReference type="AlphaFoldDB" id="A0A4Y8QXD0"/>
<proteinExistence type="predicted"/>
<reference evidence="1 2" key="1">
    <citation type="submission" date="2019-03" db="EMBL/GenBank/DDBJ databases">
        <title>Cellulosimicrobium funkei JCM14302 Assembly.</title>
        <authorList>
            <person name="Dou T."/>
        </authorList>
    </citation>
    <scope>NUCLEOTIDE SEQUENCE [LARGE SCALE GENOMIC DNA]</scope>
    <source>
        <strain evidence="1 2">JCM 14302</strain>
    </source>
</reference>
<accession>A0A4Y8QXD0</accession>
<organism evidence="1 2">
    <name type="scientific">Cellulosimicrobium funkei</name>
    <dbReference type="NCBI Taxonomy" id="264251"/>
    <lineage>
        <taxon>Bacteria</taxon>
        <taxon>Bacillati</taxon>
        <taxon>Actinomycetota</taxon>
        <taxon>Actinomycetes</taxon>
        <taxon>Micrococcales</taxon>
        <taxon>Promicromonosporaceae</taxon>
        <taxon>Cellulosimicrobium</taxon>
    </lineage>
</organism>